<name>A0A649URC6_ECOLX</name>
<evidence type="ECO:0000313" key="1">
    <source>
        <dbReference type="EMBL" id="QGJ80982.1"/>
    </source>
</evidence>
<accession>A0A649URC6</accession>
<dbReference type="EMBL" id="MK962306">
    <property type="protein sequence ID" value="QGJ80982.1"/>
    <property type="molecule type" value="Genomic_DNA"/>
</dbReference>
<geneLocation type="plasmid" evidence="1">
    <name>pYZUC2624.2</name>
</geneLocation>
<reference evidence="1" key="1">
    <citation type="submission" date="2019-05" db="EMBL/GenBank/DDBJ databases">
        <title>A multi-drug resistant Escherichia coli co-producting mcr-1,mcr-3 and blaCTX-M from swine in China.</title>
        <authorList>
            <person name="Sun D."/>
            <person name="Jiao X."/>
            <person name="Chen X."/>
        </authorList>
    </citation>
    <scope>NUCLEOTIDE SEQUENCE</scope>
    <source>
        <strain evidence="1">YZUC2624</strain>
        <plasmid evidence="1">pYZUC2624.2</plasmid>
    </source>
</reference>
<sequence length="68" mass="7539">MISYEMTTRLLKDILPVGHSLNASTVRNHLCQVAQRLDAEAEAHSGFLSGCPRDGGTCPGQENRLWWV</sequence>
<organism evidence="1">
    <name type="scientific">Escherichia coli</name>
    <dbReference type="NCBI Taxonomy" id="562"/>
    <lineage>
        <taxon>Bacteria</taxon>
        <taxon>Pseudomonadati</taxon>
        <taxon>Pseudomonadota</taxon>
        <taxon>Gammaproteobacteria</taxon>
        <taxon>Enterobacterales</taxon>
        <taxon>Enterobacteriaceae</taxon>
        <taxon>Escherichia</taxon>
    </lineage>
</organism>
<keyword evidence="1" id="KW-0614">Plasmid</keyword>
<protein>
    <submittedName>
        <fullName evidence="1">Uncharacterized protein</fullName>
    </submittedName>
</protein>
<dbReference type="AlphaFoldDB" id="A0A649URC6"/>
<proteinExistence type="predicted"/>